<dbReference type="InterPro" id="IPR008775">
    <property type="entry name" value="Phytyl_CoA_dOase-like"/>
</dbReference>
<name>A0A382EMC8_9ZZZZ</name>
<organism evidence="1">
    <name type="scientific">marine metagenome</name>
    <dbReference type="NCBI Taxonomy" id="408172"/>
    <lineage>
        <taxon>unclassified sequences</taxon>
        <taxon>metagenomes</taxon>
        <taxon>ecological metagenomes</taxon>
    </lineage>
</organism>
<reference evidence="1" key="1">
    <citation type="submission" date="2018-05" db="EMBL/GenBank/DDBJ databases">
        <authorList>
            <person name="Lanie J.A."/>
            <person name="Ng W.-L."/>
            <person name="Kazmierczak K.M."/>
            <person name="Andrzejewski T.M."/>
            <person name="Davidsen T.M."/>
            <person name="Wayne K.J."/>
            <person name="Tettelin H."/>
            <person name="Glass J.I."/>
            <person name="Rusch D."/>
            <person name="Podicherti R."/>
            <person name="Tsui H.-C.T."/>
            <person name="Winkler M.E."/>
        </authorList>
    </citation>
    <scope>NUCLEOTIDE SEQUENCE</scope>
</reference>
<dbReference type="SUPFAM" id="SSF51197">
    <property type="entry name" value="Clavaminate synthase-like"/>
    <property type="match status" value="1"/>
</dbReference>
<protein>
    <recommendedName>
        <fullName evidence="2">Phytanoyl-CoA dioxygenase</fullName>
    </recommendedName>
</protein>
<dbReference type="EMBL" id="UINC01045287">
    <property type="protein sequence ID" value="SVB51870.1"/>
    <property type="molecule type" value="Genomic_DNA"/>
</dbReference>
<accession>A0A382EMC8</accession>
<evidence type="ECO:0008006" key="2">
    <source>
        <dbReference type="Google" id="ProtNLM"/>
    </source>
</evidence>
<dbReference type="GO" id="GO:0046872">
    <property type="term" value="F:metal ion binding"/>
    <property type="evidence" value="ECO:0007669"/>
    <property type="project" value="UniProtKB-ARBA"/>
</dbReference>
<gene>
    <name evidence="1" type="ORF">METZ01_LOCUS204724</name>
</gene>
<dbReference type="GO" id="GO:0016491">
    <property type="term" value="F:oxidoreductase activity"/>
    <property type="evidence" value="ECO:0007669"/>
    <property type="project" value="UniProtKB-ARBA"/>
</dbReference>
<dbReference type="Pfam" id="PF05721">
    <property type="entry name" value="PhyH"/>
    <property type="match status" value="1"/>
</dbReference>
<evidence type="ECO:0000313" key="1">
    <source>
        <dbReference type="EMBL" id="SVB51870.1"/>
    </source>
</evidence>
<dbReference type="PANTHER" id="PTHR20883:SF48">
    <property type="entry name" value="ECTOINE DIOXYGENASE"/>
    <property type="match status" value="1"/>
</dbReference>
<dbReference type="AlphaFoldDB" id="A0A382EMC8"/>
<dbReference type="Gene3D" id="2.60.120.620">
    <property type="entry name" value="q2cbj1_9rhob like domain"/>
    <property type="match status" value="1"/>
</dbReference>
<sequence length="266" mass="29286">MTFEQALLRMQMDGWCVLDGIIPSDEVAAVRDSVVASVEKHRNPDAPKAIGHVSGFIKIDQSLAPYLADRSVMDLAEALVGHHARVSFTTATINEPGNARGGWHADWPFNQRNAGHVAAPYPDAVMHLTTIWMLAPFSEENGGTLVVSGSHRCADNPTCKNSVAPLEPYDTEQQACGKAGSVLMMDSRLWHATAPNVSSNPRVAVVVRYAPWWLNLEILRPGSAERKRLVDMRGKTENEVPSIPISVFETFPDDVKPLFEHWVAQK</sequence>
<dbReference type="PANTHER" id="PTHR20883">
    <property type="entry name" value="PHYTANOYL-COA DIOXYGENASE DOMAIN CONTAINING 1"/>
    <property type="match status" value="1"/>
</dbReference>
<proteinExistence type="predicted"/>